<dbReference type="InterPro" id="IPR005119">
    <property type="entry name" value="LysR_subst-bd"/>
</dbReference>
<dbReference type="GO" id="GO:0000976">
    <property type="term" value="F:transcription cis-regulatory region binding"/>
    <property type="evidence" value="ECO:0007669"/>
    <property type="project" value="TreeGrafter"/>
</dbReference>
<dbReference type="Gene3D" id="3.40.190.290">
    <property type="match status" value="1"/>
</dbReference>
<name>A0A0E3K0M6_CLOSL</name>
<dbReference type="RefSeq" id="WP_029163743.1">
    <property type="nucleotide sequence ID" value="NZ_CP009933.1"/>
</dbReference>
<keyword evidence="4" id="KW-0804">Transcription</keyword>
<dbReference type="Pfam" id="PF00126">
    <property type="entry name" value="HTH_1"/>
    <property type="match status" value="1"/>
</dbReference>
<evidence type="ECO:0000259" key="5">
    <source>
        <dbReference type="PROSITE" id="PS50931"/>
    </source>
</evidence>
<dbReference type="Proteomes" id="UP000033115">
    <property type="component" value="Chromosome"/>
</dbReference>
<dbReference type="AlphaFoldDB" id="A0A0E3K0M6"/>
<feature type="domain" description="HTH lysR-type" evidence="5">
    <location>
        <begin position="1"/>
        <end position="58"/>
    </location>
</feature>
<evidence type="ECO:0000256" key="4">
    <source>
        <dbReference type="ARBA" id="ARBA00023163"/>
    </source>
</evidence>
<protein>
    <submittedName>
        <fullName evidence="6">LysR family transcriptional regulator</fullName>
    </submittedName>
</protein>
<dbReference type="InterPro" id="IPR047788">
    <property type="entry name" value="LysR-like_Sec_metab"/>
</dbReference>
<evidence type="ECO:0000313" key="6">
    <source>
        <dbReference type="EMBL" id="AKA69145.1"/>
    </source>
</evidence>
<reference evidence="6 7" key="1">
    <citation type="journal article" date="2015" name="J. Biotechnol.">
        <title>Complete genome sequence of a malodorant-producing acetogen, Clostridium scatologenes ATCC 25775(T).</title>
        <authorList>
            <person name="Zhu Z."/>
            <person name="Guo T."/>
            <person name="Zheng H."/>
            <person name="Song T."/>
            <person name="Ouyang P."/>
            <person name="Xie J."/>
        </authorList>
    </citation>
    <scope>NUCLEOTIDE SEQUENCE [LARGE SCALE GENOMIC DNA]</scope>
    <source>
        <strain evidence="6 7">ATCC 25775</strain>
    </source>
</reference>
<evidence type="ECO:0000256" key="2">
    <source>
        <dbReference type="ARBA" id="ARBA00023015"/>
    </source>
</evidence>
<dbReference type="InterPro" id="IPR000847">
    <property type="entry name" value="LysR_HTH_N"/>
</dbReference>
<dbReference type="EMBL" id="CP009933">
    <property type="protein sequence ID" value="AKA69145.1"/>
    <property type="molecule type" value="Genomic_DNA"/>
</dbReference>
<accession>A0A0E3K0M6</accession>
<evidence type="ECO:0000256" key="3">
    <source>
        <dbReference type="ARBA" id="ARBA00023125"/>
    </source>
</evidence>
<keyword evidence="3" id="KW-0238">DNA-binding</keyword>
<dbReference type="InterPro" id="IPR036388">
    <property type="entry name" value="WH-like_DNA-bd_sf"/>
</dbReference>
<dbReference type="STRING" id="1548.CSCA_2020"/>
<comment type="similarity">
    <text evidence="1">Belongs to the LysR transcriptional regulatory family.</text>
</comment>
<evidence type="ECO:0000313" key="7">
    <source>
        <dbReference type="Proteomes" id="UP000033115"/>
    </source>
</evidence>
<dbReference type="InterPro" id="IPR036390">
    <property type="entry name" value="WH_DNA-bd_sf"/>
</dbReference>
<sequence>MEFNQIETFINVAKFKSFSKAADSVFLSQPSISSHISSLEKELNVQVFNRTSKEVFLTSAGESFLKYAIDILNIRDKAMCNLVDFNKRISGKLSLSASTTSCNTLLPSLIKDFHQQYPDVLFHISEKSSDKIIEDIIKFDCEMGFVGKLINDERIKTYNIIEDDLVIISPLDFNFPDIIDIDFLLKYKLILKERGSATRKTFEDILNKQGIDLSNIDVHFQMNNLDTLYQFVKNGLGISIVSKNTFKNYISLGFIKESYIKNISLKRYIYLAISSKRTLTPTANAFFTLCKSQYKF</sequence>
<dbReference type="HOGENOM" id="CLU_039613_6_1_9"/>
<dbReference type="PROSITE" id="PS50931">
    <property type="entry name" value="HTH_LYSR"/>
    <property type="match status" value="1"/>
</dbReference>
<dbReference type="Gene3D" id="1.10.10.10">
    <property type="entry name" value="Winged helix-like DNA-binding domain superfamily/Winged helix DNA-binding domain"/>
    <property type="match status" value="1"/>
</dbReference>
<gene>
    <name evidence="6" type="ORF">CSCA_2020</name>
</gene>
<proteinExistence type="inferred from homology"/>
<evidence type="ECO:0000256" key="1">
    <source>
        <dbReference type="ARBA" id="ARBA00009437"/>
    </source>
</evidence>
<dbReference type="PRINTS" id="PR00039">
    <property type="entry name" value="HTHLYSR"/>
</dbReference>
<organism evidence="6 7">
    <name type="scientific">Clostridium scatologenes</name>
    <dbReference type="NCBI Taxonomy" id="1548"/>
    <lineage>
        <taxon>Bacteria</taxon>
        <taxon>Bacillati</taxon>
        <taxon>Bacillota</taxon>
        <taxon>Clostridia</taxon>
        <taxon>Eubacteriales</taxon>
        <taxon>Clostridiaceae</taxon>
        <taxon>Clostridium</taxon>
    </lineage>
</organism>
<dbReference type="PANTHER" id="PTHR30126">
    <property type="entry name" value="HTH-TYPE TRANSCRIPTIONAL REGULATOR"/>
    <property type="match status" value="1"/>
</dbReference>
<dbReference type="GO" id="GO:0003700">
    <property type="term" value="F:DNA-binding transcription factor activity"/>
    <property type="evidence" value="ECO:0007669"/>
    <property type="project" value="InterPro"/>
</dbReference>
<keyword evidence="2" id="KW-0805">Transcription regulation</keyword>
<keyword evidence="7" id="KW-1185">Reference proteome</keyword>
<dbReference type="SUPFAM" id="SSF46785">
    <property type="entry name" value="Winged helix' DNA-binding domain"/>
    <property type="match status" value="1"/>
</dbReference>
<dbReference type="PANTHER" id="PTHR30126:SF64">
    <property type="entry name" value="HTH-TYPE TRANSCRIPTIONAL REGULATOR CITR"/>
    <property type="match status" value="1"/>
</dbReference>
<dbReference type="Pfam" id="PF03466">
    <property type="entry name" value="LysR_substrate"/>
    <property type="match status" value="1"/>
</dbReference>
<dbReference type="NCBIfam" id="NF040786">
    <property type="entry name" value="LysR_Sec_metab"/>
    <property type="match status" value="1"/>
</dbReference>
<dbReference type="FunFam" id="1.10.10.10:FF:000001">
    <property type="entry name" value="LysR family transcriptional regulator"/>
    <property type="match status" value="1"/>
</dbReference>
<dbReference type="SUPFAM" id="SSF53850">
    <property type="entry name" value="Periplasmic binding protein-like II"/>
    <property type="match status" value="1"/>
</dbReference>
<dbReference type="KEGG" id="csq:CSCA_2020"/>